<keyword evidence="4 5" id="KW-0472">Membrane</keyword>
<protein>
    <submittedName>
        <fullName evidence="6">DoxX family protein</fullName>
    </submittedName>
</protein>
<dbReference type="EMBL" id="JBHSDL010000014">
    <property type="protein sequence ID" value="MFC4374825.1"/>
    <property type="molecule type" value="Genomic_DNA"/>
</dbReference>
<keyword evidence="7" id="KW-1185">Reference proteome</keyword>
<evidence type="ECO:0000313" key="7">
    <source>
        <dbReference type="Proteomes" id="UP001595844"/>
    </source>
</evidence>
<dbReference type="InterPro" id="IPR032808">
    <property type="entry name" value="DoxX"/>
</dbReference>
<evidence type="ECO:0000313" key="6">
    <source>
        <dbReference type="EMBL" id="MFC4374825.1"/>
    </source>
</evidence>
<evidence type="ECO:0000256" key="1">
    <source>
        <dbReference type="ARBA" id="ARBA00004141"/>
    </source>
</evidence>
<feature type="transmembrane region" description="Helical" evidence="5">
    <location>
        <begin position="81"/>
        <end position="99"/>
    </location>
</feature>
<accession>A0ABV8VJD3</accession>
<reference evidence="7" key="1">
    <citation type="journal article" date="2019" name="Int. J. Syst. Evol. Microbiol.">
        <title>The Global Catalogue of Microorganisms (GCM) 10K type strain sequencing project: providing services to taxonomists for standard genome sequencing and annotation.</title>
        <authorList>
            <consortium name="The Broad Institute Genomics Platform"/>
            <consortium name="The Broad Institute Genome Sequencing Center for Infectious Disease"/>
            <person name="Wu L."/>
            <person name="Ma J."/>
        </authorList>
    </citation>
    <scope>NUCLEOTIDE SEQUENCE [LARGE SCALE GENOMIC DNA]</scope>
    <source>
        <strain evidence="7">IBRC-M 10490</strain>
    </source>
</reference>
<gene>
    <name evidence="6" type="ORF">ACFO5K_12010</name>
</gene>
<dbReference type="Proteomes" id="UP001595844">
    <property type="component" value="Unassembled WGS sequence"/>
</dbReference>
<evidence type="ECO:0000256" key="2">
    <source>
        <dbReference type="ARBA" id="ARBA00022692"/>
    </source>
</evidence>
<feature type="transmembrane region" description="Helical" evidence="5">
    <location>
        <begin position="105"/>
        <end position="121"/>
    </location>
</feature>
<evidence type="ECO:0000256" key="4">
    <source>
        <dbReference type="ARBA" id="ARBA00023136"/>
    </source>
</evidence>
<dbReference type="Pfam" id="PF13564">
    <property type="entry name" value="DoxX_2"/>
    <property type="match status" value="2"/>
</dbReference>
<feature type="transmembrane region" description="Helical" evidence="5">
    <location>
        <begin position="217"/>
        <end position="236"/>
    </location>
</feature>
<keyword evidence="2 5" id="KW-0812">Transmembrane</keyword>
<sequence length="286" mass="30261">MTEPLRTASRYRNIVYWITTLIVAVESAMGGVWDIARLDIVREVAVDQLGYPAYVLVILGIAKIPGAFVLLAPGLPRLKEWVYAGVLFIYLGAAVSLAVQGEPAAVGPLGFATMTCLSWATRPQRRRVIAPGSWTPGRLRARLGSGRAVTIVFWGATGVVVAVLASGGIADLLGRDATVAGMLELGYPAYFVTMLGAWKIAGAVVIALPGLGRCKEWACAGAFYNFIGASASHFAADSGVEHILWTSVFALCVLVAWALRPASRCLEPAPPPLSATVPGVDTKLIR</sequence>
<organism evidence="6 7">
    <name type="scientific">Nocardia halotolerans</name>
    <dbReference type="NCBI Taxonomy" id="1755878"/>
    <lineage>
        <taxon>Bacteria</taxon>
        <taxon>Bacillati</taxon>
        <taxon>Actinomycetota</taxon>
        <taxon>Actinomycetes</taxon>
        <taxon>Mycobacteriales</taxon>
        <taxon>Nocardiaceae</taxon>
        <taxon>Nocardia</taxon>
    </lineage>
</organism>
<feature type="transmembrane region" description="Helical" evidence="5">
    <location>
        <begin position="189"/>
        <end position="210"/>
    </location>
</feature>
<evidence type="ECO:0000256" key="5">
    <source>
        <dbReference type="SAM" id="Phobius"/>
    </source>
</evidence>
<feature type="transmembrane region" description="Helical" evidence="5">
    <location>
        <begin position="14"/>
        <end position="33"/>
    </location>
</feature>
<feature type="transmembrane region" description="Helical" evidence="5">
    <location>
        <begin position="53"/>
        <end position="74"/>
    </location>
</feature>
<proteinExistence type="predicted"/>
<name>A0ABV8VJD3_9NOCA</name>
<keyword evidence="3 5" id="KW-1133">Transmembrane helix</keyword>
<dbReference type="RefSeq" id="WP_378560500.1">
    <property type="nucleotide sequence ID" value="NZ_JBHSDL010000014.1"/>
</dbReference>
<comment type="subcellular location">
    <subcellularLocation>
        <location evidence="1">Membrane</location>
        <topology evidence="1">Multi-pass membrane protein</topology>
    </subcellularLocation>
</comment>
<evidence type="ECO:0000256" key="3">
    <source>
        <dbReference type="ARBA" id="ARBA00022989"/>
    </source>
</evidence>
<feature type="transmembrane region" description="Helical" evidence="5">
    <location>
        <begin position="148"/>
        <end position="169"/>
    </location>
</feature>
<feature type="transmembrane region" description="Helical" evidence="5">
    <location>
        <begin position="242"/>
        <end position="259"/>
    </location>
</feature>
<comment type="caution">
    <text evidence="6">The sequence shown here is derived from an EMBL/GenBank/DDBJ whole genome shotgun (WGS) entry which is preliminary data.</text>
</comment>